<keyword evidence="2" id="KW-1185">Reference proteome</keyword>
<proteinExistence type="predicted"/>
<dbReference type="CDD" id="cd12797">
    <property type="entry name" value="M23_peptidase"/>
    <property type="match status" value="1"/>
</dbReference>
<evidence type="ECO:0000313" key="2">
    <source>
        <dbReference type="Proteomes" id="UP001409585"/>
    </source>
</evidence>
<evidence type="ECO:0000313" key="1">
    <source>
        <dbReference type="EMBL" id="GAA4941474.1"/>
    </source>
</evidence>
<dbReference type="AlphaFoldDB" id="A0AAV3U2C5"/>
<protein>
    <recommendedName>
        <fullName evidence="3">Peptidase M23 domain-containing protein</fullName>
    </recommendedName>
</protein>
<accession>A0AAV3U2C5</accession>
<dbReference type="InterPro" id="IPR011055">
    <property type="entry name" value="Dup_hybrid_motif"/>
</dbReference>
<dbReference type="Gene3D" id="2.70.70.10">
    <property type="entry name" value="Glucose Permease (Domain IIA)"/>
    <property type="match status" value="1"/>
</dbReference>
<comment type="caution">
    <text evidence="1">The sequence shown here is derived from an EMBL/GenBank/DDBJ whole genome shotgun (WGS) entry which is preliminary data.</text>
</comment>
<reference evidence="2" key="1">
    <citation type="journal article" date="2019" name="Int. J. Syst. Evol. Microbiol.">
        <title>The Global Catalogue of Microorganisms (GCM) 10K type strain sequencing project: providing services to taxonomists for standard genome sequencing and annotation.</title>
        <authorList>
            <consortium name="The Broad Institute Genomics Platform"/>
            <consortium name="The Broad Institute Genome Sequencing Center for Infectious Disease"/>
            <person name="Wu L."/>
            <person name="Ma J."/>
        </authorList>
    </citation>
    <scope>NUCLEOTIDE SEQUENCE [LARGE SCALE GENOMIC DNA]</scope>
    <source>
        <strain evidence="2">JCM 19134</strain>
    </source>
</reference>
<gene>
    <name evidence="1" type="ORF">GCM10025791_19910</name>
</gene>
<organism evidence="1 2">
    <name type="scientific">Halioxenophilus aromaticivorans</name>
    <dbReference type="NCBI Taxonomy" id="1306992"/>
    <lineage>
        <taxon>Bacteria</taxon>
        <taxon>Pseudomonadati</taxon>
        <taxon>Pseudomonadota</taxon>
        <taxon>Gammaproteobacteria</taxon>
        <taxon>Alteromonadales</taxon>
        <taxon>Alteromonadaceae</taxon>
        <taxon>Halioxenophilus</taxon>
    </lineage>
</organism>
<evidence type="ECO:0008006" key="3">
    <source>
        <dbReference type="Google" id="ProtNLM"/>
    </source>
</evidence>
<name>A0AAV3U2C5_9ALTE</name>
<dbReference type="SUPFAM" id="SSF51261">
    <property type="entry name" value="Duplicated hybrid motif"/>
    <property type="match status" value="1"/>
</dbReference>
<dbReference type="EMBL" id="BAABLX010000012">
    <property type="protein sequence ID" value="GAA4941474.1"/>
    <property type="molecule type" value="Genomic_DNA"/>
</dbReference>
<dbReference type="Proteomes" id="UP001409585">
    <property type="component" value="Unassembled WGS sequence"/>
</dbReference>
<sequence>MAGLWVLCGVALVGALVTSNVYAQVIRTSGDLSSELPSRSTLQGIDAHYVNPGAISYPFPSRGQDLPQDVYWQATGHGNGSNKRDLNGVRFNSSTNKWTSKLPARDGLEGDARRLIWDVPVYAPADGIVLSCWRVALDGDDPAEDGCGNNPANPNVACKRPGGGNMVRLWVPTQNRLFLLAHFREGSIPESVCSHGRTEMANSKDKSGAFGVIPETVNPFPWPQVKEGDLLGRVGNSGRSGGPHLHVDLQECSVPLRDIKQDCHSIPMRFSDADIATKPDGRNVVETDWVQLNGPISVATPRRLIRPDPKIGGFVPPANLTVQQVTIPDITLAIDAVNSGSPVSDYSWQVLEPNSESVFKEHLTTQLSVKGNCPGGINSITVNSTTGSEEIDVTDGEEVVSIDISVMSASRQEVESLCLDFAFGQSNNSICNQNPEVCNQEQDWEVSASKDDINPINLTMQCLNGTEIDKEFSPSTRLICGLLPFGFQH</sequence>